<gene>
    <name evidence="1" type="ORF">QNI22_30935</name>
</gene>
<sequence>MLSGFYNFRHQVFRFYKDGTFLDSLIYLEPHEKITTADNLAEWMIRDAEVEGMFQGTYEVIGKRIRLKTKPHWGEGKQTVDFSGLIDKDTILFTSVDNNTRRWERNMPFVKLPLSRKRKNNKPHNQ</sequence>
<dbReference type="Proteomes" id="UP001232063">
    <property type="component" value="Unassembled WGS sequence"/>
</dbReference>
<reference evidence="1" key="1">
    <citation type="submission" date="2023-05" db="EMBL/GenBank/DDBJ databases">
        <authorList>
            <person name="Zhang X."/>
        </authorList>
    </citation>
    <scope>NUCLEOTIDE SEQUENCE</scope>
    <source>
        <strain evidence="1">BD1B2-1</strain>
    </source>
</reference>
<organism evidence="1 2">
    <name type="scientific">Xanthocytophaga agilis</name>
    <dbReference type="NCBI Taxonomy" id="3048010"/>
    <lineage>
        <taxon>Bacteria</taxon>
        <taxon>Pseudomonadati</taxon>
        <taxon>Bacteroidota</taxon>
        <taxon>Cytophagia</taxon>
        <taxon>Cytophagales</taxon>
        <taxon>Rhodocytophagaceae</taxon>
        <taxon>Xanthocytophaga</taxon>
    </lineage>
</organism>
<comment type="caution">
    <text evidence="1">The sequence shown here is derived from an EMBL/GenBank/DDBJ whole genome shotgun (WGS) entry which is preliminary data.</text>
</comment>
<proteinExistence type="predicted"/>
<protein>
    <submittedName>
        <fullName evidence="1">Uncharacterized protein</fullName>
    </submittedName>
</protein>
<keyword evidence="2" id="KW-1185">Reference proteome</keyword>
<evidence type="ECO:0000313" key="1">
    <source>
        <dbReference type="EMBL" id="MDJ1505120.1"/>
    </source>
</evidence>
<dbReference type="AlphaFoldDB" id="A0AAE3RBF3"/>
<dbReference type="RefSeq" id="WP_314516903.1">
    <property type="nucleotide sequence ID" value="NZ_JASJOU010000014.1"/>
</dbReference>
<dbReference type="EMBL" id="JASJOU010000014">
    <property type="protein sequence ID" value="MDJ1505120.1"/>
    <property type="molecule type" value="Genomic_DNA"/>
</dbReference>
<accession>A0AAE3RBF3</accession>
<evidence type="ECO:0000313" key="2">
    <source>
        <dbReference type="Proteomes" id="UP001232063"/>
    </source>
</evidence>
<name>A0AAE3RBF3_9BACT</name>